<dbReference type="AlphaFoldDB" id="A0A8F3ENK0"/>
<accession>A0A8F3ENK0</accession>
<reference evidence="1" key="1">
    <citation type="journal article" date="2021" name="Int. J. Antimicrob. Agents">
        <title>Promoter variations associated with expression of mcr-1 gene and level of colistin resistance.</title>
        <authorList>
            <person name="Lu S."/>
            <person name="Li D."/>
            <person name="Wang L."/>
            <person name="Bi Y."/>
            <person name="Wang M."/>
            <person name="Yang F."/>
        </authorList>
    </citation>
    <scope>NUCLEOTIDE SEQUENCE</scope>
    <source>
        <plasmid evidence="1">pEC04</plasmid>
    </source>
</reference>
<protein>
    <recommendedName>
        <fullName evidence="2">Relaxase</fullName>
    </recommendedName>
</protein>
<geneLocation type="plasmid" evidence="1">
    <name>pEC04</name>
</geneLocation>
<keyword evidence="1" id="KW-0614">Plasmid</keyword>
<evidence type="ECO:0000313" key="1">
    <source>
        <dbReference type="EMBL" id="QWY91367.1"/>
    </source>
</evidence>
<name>A0A8F3ENK0_ECOLX</name>
<gene>
    <name evidence="1" type="ORF">JIFABKAM_00064</name>
</gene>
<dbReference type="RefSeq" id="WP_156612355.1">
    <property type="nucleotide sequence ID" value="NZ_JBPBSN010000027.1"/>
</dbReference>
<proteinExistence type="predicted"/>
<evidence type="ECO:0008006" key="2">
    <source>
        <dbReference type="Google" id="ProtNLM"/>
    </source>
</evidence>
<sequence>MLSKGTNGEFGYLKSLDSDENEIWEVLGHVPGDSDDIFDVASFDNENDAKEFCKIVNELGIDRTQALIQEQLTTQHDQATAQVHNKQEIYCINFSRFHDLNEGIVFHSKDAAIQCYEESKSSAIEKYESNYLNGDGFDTVVLMSKTVSTDELSSYPEGALVTFDRPFEIIANSYEEYRTPVYAVSFSKDEFSEDIKTFESLHDASEYKNKMLQEHGLNQDDILITPVTREEIAFKGIKDAVNDANMAVMEQAGDSSRESPEEILASISANEHMISGLENFLVKDRSQFSSCNGDIVVEAEITRGEGGLYHLAVAGKHGLERGDAVARVDVTEQQFAAITGKTPSEVLTGDQTSARVPVITGIHFSTRAIENVNKLEQQKDYVYFSTHEGLNAEIKDFSSLKDAIEWGRVECELHDLNKRDTVIYRVESEHISQGIDAVMKNAERVERHEIEKAQGRDCTPEDGKILEAIDRFEDKFRGEGLKFEREKAESDLLNHGFTREMAEDALGKQFVQAREEHLELQQQRDNSQDMH</sequence>
<dbReference type="EMBL" id="MW999360">
    <property type="protein sequence ID" value="QWY91367.1"/>
    <property type="molecule type" value="Genomic_DNA"/>
</dbReference>
<organism evidence="1">
    <name type="scientific">Escherichia coli</name>
    <dbReference type="NCBI Taxonomy" id="562"/>
    <lineage>
        <taxon>Bacteria</taxon>
        <taxon>Pseudomonadati</taxon>
        <taxon>Pseudomonadota</taxon>
        <taxon>Gammaproteobacteria</taxon>
        <taxon>Enterobacterales</taxon>
        <taxon>Enterobacteriaceae</taxon>
        <taxon>Escherichia</taxon>
    </lineage>
</organism>